<evidence type="ECO:0000256" key="1">
    <source>
        <dbReference type="ARBA" id="ARBA00005447"/>
    </source>
</evidence>
<dbReference type="Pfam" id="PF01147">
    <property type="entry name" value="Crust_neurohorm"/>
    <property type="match status" value="1"/>
</dbReference>
<accession>A0A8K0K2X3</accession>
<gene>
    <name evidence="2" type="ORF">J437_LFUL003345</name>
</gene>
<reference evidence="2" key="2">
    <citation type="submission" date="2017-10" db="EMBL/GenBank/DDBJ databases">
        <title>Ladona fulva Genome sequencing and assembly.</title>
        <authorList>
            <person name="Murali S."/>
            <person name="Richards S."/>
            <person name="Bandaranaike D."/>
            <person name="Bellair M."/>
            <person name="Blankenburg K."/>
            <person name="Chao H."/>
            <person name="Dinh H."/>
            <person name="Doddapaneni H."/>
            <person name="Dugan-Rocha S."/>
            <person name="Elkadiri S."/>
            <person name="Gnanaolivu R."/>
            <person name="Hernandez B."/>
            <person name="Skinner E."/>
            <person name="Javaid M."/>
            <person name="Lee S."/>
            <person name="Li M."/>
            <person name="Ming W."/>
            <person name="Munidasa M."/>
            <person name="Muniz J."/>
            <person name="Nguyen L."/>
            <person name="Hughes D."/>
            <person name="Osuji N."/>
            <person name="Pu L.-L."/>
            <person name="Puazo M."/>
            <person name="Qu C."/>
            <person name="Quiroz J."/>
            <person name="Raj R."/>
            <person name="Weissenberger G."/>
            <person name="Xin Y."/>
            <person name="Zou X."/>
            <person name="Han Y."/>
            <person name="Worley K."/>
            <person name="Muzny D."/>
            <person name="Gibbs R."/>
        </authorList>
    </citation>
    <scope>NUCLEOTIDE SEQUENCE</scope>
    <source>
        <strain evidence="2">Sampled in the wild</strain>
    </source>
</reference>
<dbReference type="InterPro" id="IPR031098">
    <property type="entry name" value="Crust_neurohorm"/>
</dbReference>
<proteinExistence type="inferred from homology"/>
<organism evidence="2 3">
    <name type="scientific">Ladona fulva</name>
    <name type="common">Scarce chaser dragonfly</name>
    <name type="synonym">Libellula fulva</name>
    <dbReference type="NCBI Taxonomy" id="123851"/>
    <lineage>
        <taxon>Eukaryota</taxon>
        <taxon>Metazoa</taxon>
        <taxon>Ecdysozoa</taxon>
        <taxon>Arthropoda</taxon>
        <taxon>Hexapoda</taxon>
        <taxon>Insecta</taxon>
        <taxon>Pterygota</taxon>
        <taxon>Palaeoptera</taxon>
        <taxon>Odonata</taxon>
        <taxon>Epiprocta</taxon>
        <taxon>Anisoptera</taxon>
        <taxon>Libelluloidea</taxon>
        <taxon>Libellulidae</taxon>
        <taxon>Ladona</taxon>
    </lineage>
</organism>
<dbReference type="Proteomes" id="UP000792457">
    <property type="component" value="Unassembled WGS sequence"/>
</dbReference>
<dbReference type="GO" id="GO:0005184">
    <property type="term" value="F:neuropeptide hormone activity"/>
    <property type="evidence" value="ECO:0007669"/>
    <property type="project" value="InterPro"/>
</dbReference>
<dbReference type="Gene3D" id="1.10.2010.10">
    <property type="entry name" value="Crustacean CHH/MIH/GIH neurohormone"/>
    <property type="match status" value="1"/>
</dbReference>
<dbReference type="EMBL" id="KZ308321">
    <property type="protein sequence ID" value="KAG8227356.1"/>
    <property type="molecule type" value="Genomic_DNA"/>
</dbReference>
<protein>
    <submittedName>
        <fullName evidence="2">Uncharacterized protein</fullName>
    </submittedName>
</protein>
<dbReference type="SUPFAM" id="SSF81778">
    <property type="entry name" value="Crustacean CHH/MIH/GIH neurohormone"/>
    <property type="match status" value="1"/>
</dbReference>
<evidence type="ECO:0000313" key="3">
    <source>
        <dbReference type="Proteomes" id="UP000792457"/>
    </source>
</evidence>
<dbReference type="GO" id="GO:0007623">
    <property type="term" value="P:circadian rhythm"/>
    <property type="evidence" value="ECO:0007669"/>
    <property type="project" value="TreeGrafter"/>
</dbReference>
<sequence>MGIYDPSLFPNSYRKFSILLFLPPQMQPITIASNGRNSSRRPRGTSAGGSVTLPGLPLLVPIALLLLATSGVFTPLSVEAGPLGSSEDFRAGSGSGHVLGHPISKRSFFDIQCKGVYDKSIFARLDRICEDCYNLFREPTLHSLCSFPFRLGIESSANHATLASHTHSEDDVAINCVTHEMPYRQAGRARLCRPLAVTCRGYDIIRREDGRLRGWRTQPRAKPSNFHRLGREHVTMINRPLLDKPLALLFDRLSIRIDGQKELFSSRQHAGEARIGPRLLMERETALRRYKGGEELFHDGILQGLPRRLAAYGRFGQYSKLDKTVAWGRSRGLGLSVSAARTSKGAWKPYFSARRRTSITRWLTSWGSKVAESRWCRGCRSRTKREEGPGRCGEERKWREAPEVIGRARGVV</sequence>
<dbReference type="OrthoDB" id="6365952at2759"/>
<dbReference type="InterPro" id="IPR001166">
    <property type="entry name" value="Hyperglycemic"/>
</dbReference>
<reference evidence="2" key="1">
    <citation type="submission" date="2013-04" db="EMBL/GenBank/DDBJ databases">
        <authorList>
            <person name="Qu J."/>
            <person name="Murali S.C."/>
            <person name="Bandaranaike D."/>
            <person name="Bellair M."/>
            <person name="Blankenburg K."/>
            <person name="Chao H."/>
            <person name="Dinh H."/>
            <person name="Doddapaneni H."/>
            <person name="Downs B."/>
            <person name="Dugan-Rocha S."/>
            <person name="Elkadiri S."/>
            <person name="Gnanaolivu R.D."/>
            <person name="Hernandez B."/>
            <person name="Javaid M."/>
            <person name="Jayaseelan J.C."/>
            <person name="Lee S."/>
            <person name="Li M."/>
            <person name="Ming W."/>
            <person name="Munidasa M."/>
            <person name="Muniz J."/>
            <person name="Nguyen L."/>
            <person name="Ongeri F."/>
            <person name="Osuji N."/>
            <person name="Pu L.-L."/>
            <person name="Puazo M."/>
            <person name="Qu C."/>
            <person name="Quiroz J."/>
            <person name="Raj R."/>
            <person name="Weissenberger G."/>
            <person name="Xin Y."/>
            <person name="Zou X."/>
            <person name="Han Y."/>
            <person name="Richards S."/>
            <person name="Worley K."/>
            <person name="Muzny D."/>
            <person name="Gibbs R."/>
        </authorList>
    </citation>
    <scope>NUCLEOTIDE SEQUENCE</scope>
    <source>
        <strain evidence="2">Sampled in the wild</strain>
    </source>
</reference>
<name>A0A8K0K2X3_LADFU</name>
<evidence type="ECO:0000313" key="2">
    <source>
        <dbReference type="EMBL" id="KAG8227356.1"/>
    </source>
</evidence>
<comment type="similarity">
    <text evidence="1">Belongs to the arthropod CHH/MIH/GIH/VIH hormone family.</text>
</comment>
<dbReference type="AlphaFoldDB" id="A0A8K0K2X3"/>
<dbReference type="GO" id="GO:0005576">
    <property type="term" value="C:extracellular region"/>
    <property type="evidence" value="ECO:0007669"/>
    <property type="project" value="InterPro"/>
</dbReference>
<comment type="caution">
    <text evidence="2">The sequence shown here is derived from an EMBL/GenBank/DDBJ whole genome shotgun (WGS) entry which is preliminary data.</text>
</comment>
<dbReference type="PANTHER" id="PTHR35981">
    <property type="entry name" value="ION TRANSPORT PEPTIDE, ISOFORM C"/>
    <property type="match status" value="1"/>
</dbReference>
<dbReference type="PANTHER" id="PTHR35981:SF2">
    <property type="entry name" value="ION TRANSPORT PEPTIDE, ISOFORM C"/>
    <property type="match status" value="1"/>
</dbReference>
<keyword evidence="3" id="KW-1185">Reference proteome</keyword>
<dbReference type="PRINTS" id="PR00550">
    <property type="entry name" value="HYPRGLYCEMIC"/>
</dbReference>
<dbReference type="InterPro" id="IPR035957">
    <property type="entry name" value="Crust_neurohorm_sf"/>
</dbReference>